<dbReference type="InterPro" id="IPR036188">
    <property type="entry name" value="FAD/NAD-bd_sf"/>
</dbReference>
<dbReference type="GO" id="GO:0005829">
    <property type="term" value="C:cytosol"/>
    <property type="evidence" value="ECO:0007669"/>
    <property type="project" value="TreeGrafter"/>
</dbReference>
<dbReference type="InterPro" id="IPR044920">
    <property type="entry name" value="MnmG_C_subdom_sf"/>
</dbReference>
<dbReference type="SUPFAM" id="SSF51905">
    <property type="entry name" value="FAD/NAD(P)-binding domain"/>
    <property type="match status" value="1"/>
</dbReference>
<dbReference type="AlphaFoldDB" id="A0A538TGI5"/>
<evidence type="ECO:0000256" key="11">
    <source>
        <dbReference type="SAM" id="MobiDB-lite"/>
    </source>
</evidence>
<dbReference type="EMBL" id="VBOZ01000036">
    <property type="protein sequence ID" value="TMQ62727.1"/>
    <property type="molecule type" value="Genomic_DNA"/>
</dbReference>
<evidence type="ECO:0000256" key="5">
    <source>
        <dbReference type="ARBA" id="ARBA00022694"/>
    </source>
</evidence>
<dbReference type="GO" id="GO:0030488">
    <property type="term" value="P:tRNA methylation"/>
    <property type="evidence" value="ECO:0007669"/>
    <property type="project" value="TreeGrafter"/>
</dbReference>
<gene>
    <name evidence="10 13" type="primary">mnmG</name>
    <name evidence="10" type="synonym">gidA</name>
    <name evidence="13" type="ORF">E6K79_11765</name>
</gene>
<dbReference type="GO" id="GO:0050660">
    <property type="term" value="F:flavin adenine dinucleotide binding"/>
    <property type="evidence" value="ECO:0007669"/>
    <property type="project" value="UniProtKB-UniRule"/>
</dbReference>
<evidence type="ECO:0000256" key="10">
    <source>
        <dbReference type="HAMAP-Rule" id="MF_00129"/>
    </source>
</evidence>
<dbReference type="PANTHER" id="PTHR11806">
    <property type="entry name" value="GLUCOSE INHIBITED DIVISION PROTEIN A"/>
    <property type="match status" value="1"/>
</dbReference>
<dbReference type="Pfam" id="PF01134">
    <property type="entry name" value="GIDA"/>
    <property type="match status" value="1"/>
</dbReference>
<proteinExistence type="inferred from homology"/>
<feature type="region of interest" description="Disordered" evidence="11">
    <location>
        <begin position="502"/>
        <end position="548"/>
    </location>
</feature>
<feature type="binding site" evidence="10">
    <location>
        <begin position="295"/>
        <end position="309"/>
    </location>
    <ligand>
        <name>NAD(+)</name>
        <dbReference type="ChEBI" id="CHEBI:57540"/>
    </ligand>
</feature>
<evidence type="ECO:0000256" key="2">
    <source>
        <dbReference type="ARBA" id="ARBA00007653"/>
    </source>
</evidence>
<dbReference type="InterPro" id="IPR020595">
    <property type="entry name" value="MnmG-rel_CS"/>
</dbReference>
<keyword evidence="10" id="KW-0963">Cytoplasm</keyword>
<keyword evidence="5 10" id="KW-0819">tRNA processing</keyword>
<dbReference type="Pfam" id="PF21680">
    <property type="entry name" value="GIDA_C_1st"/>
    <property type="match status" value="1"/>
</dbReference>
<dbReference type="InterPro" id="IPR040131">
    <property type="entry name" value="MnmG_N"/>
</dbReference>
<dbReference type="PROSITE" id="PS01280">
    <property type="entry name" value="GIDA_1"/>
    <property type="match status" value="1"/>
</dbReference>
<protein>
    <recommendedName>
        <fullName evidence="3 10">tRNA uridine 5-carboxymethylaminomethyl modification enzyme MnmG</fullName>
    </recommendedName>
    <alternativeName>
        <fullName evidence="9 10">Glucose-inhibited division protein A</fullName>
    </alternativeName>
</protein>
<comment type="function">
    <text evidence="10">NAD-binding protein involved in the addition of a carboxymethylaminomethyl (cmnm) group at the wobble position (U34) of certain tRNAs, forming tRNA-cmnm(5)s(2)U34.</text>
</comment>
<evidence type="ECO:0000256" key="1">
    <source>
        <dbReference type="ARBA" id="ARBA00001974"/>
    </source>
</evidence>
<dbReference type="NCBIfam" id="TIGR00136">
    <property type="entry name" value="mnmG_gidA"/>
    <property type="match status" value="1"/>
</dbReference>
<feature type="region of interest" description="Disordered" evidence="11">
    <location>
        <begin position="1"/>
        <end position="22"/>
    </location>
</feature>
<feature type="binding site" evidence="10">
    <location>
        <begin position="36"/>
        <end position="41"/>
    </location>
    <ligand>
        <name>FAD</name>
        <dbReference type="ChEBI" id="CHEBI:57692"/>
    </ligand>
</feature>
<evidence type="ECO:0000313" key="14">
    <source>
        <dbReference type="Proteomes" id="UP000317691"/>
    </source>
</evidence>
<comment type="caution">
    <text evidence="10">Lacks conserved residue(s) required for the propagation of feature annotation.</text>
</comment>
<keyword evidence="4 10" id="KW-0285">Flavoprotein</keyword>
<keyword evidence="6 10" id="KW-0274">FAD</keyword>
<dbReference type="GO" id="GO:0002098">
    <property type="term" value="P:tRNA wobble uridine modification"/>
    <property type="evidence" value="ECO:0007669"/>
    <property type="project" value="InterPro"/>
</dbReference>
<comment type="caution">
    <text evidence="13">The sequence shown here is derived from an EMBL/GenBank/DDBJ whole genome shotgun (WGS) entry which is preliminary data.</text>
</comment>
<comment type="subcellular location">
    <subcellularLocation>
        <location evidence="10">Cytoplasm</location>
    </subcellularLocation>
</comment>
<evidence type="ECO:0000256" key="3">
    <source>
        <dbReference type="ARBA" id="ARBA00020461"/>
    </source>
</evidence>
<feature type="domain" description="tRNA uridine 5-carboxymethylaminomethyl modification enzyme C-terminal subdomain" evidence="12">
    <location>
        <begin position="593"/>
        <end position="664"/>
    </location>
</feature>
<evidence type="ECO:0000259" key="12">
    <source>
        <dbReference type="SMART" id="SM01228"/>
    </source>
</evidence>
<dbReference type="Proteomes" id="UP000317691">
    <property type="component" value="Unassembled WGS sequence"/>
</dbReference>
<dbReference type="InterPro" id="IPR047001">
    <property type="entry name" value="MnmG_C_subdom"/>
</dbReference>
<dbReference type="SMART" id="SM01228">
    <property type="entry name" value="GIDA_assoc_3"/>
    <property type="match status" value="1"/>
</dbReference>
<dbReference type="HAMAP" id="MF_00129">
    <property type="entry name" value="MnmG_GidA"/>
    <property type="match status" value="1"/>
</dbReference>
<dbReference type="PANTHER" id="PTHR11806:SF0">
    <property type="entry name" value="PROTEIN MTO1 HOMOLOG, MITOCHONDRIAL"/>
    <property type="match status" value="1"/>
</dbReference>
<comment type="subunit">
    <text evidence="8 10">Homodimer. Heterotetramer of two MnmE and two MnmG subunits.</text>
</comment>
<dbReference type="InterPro" id="IPR004416">
    <property type="entry name" value="MnmG"/>
</dbReference>
<name>A0A538TGI5_UNCEI</name>
<organism evidence="13 14">
    <name type="scientific">Eiseniibacteriota bacterium</name>
    <dbReference type="NCBI Taxonomy" id="2212470"/>
    <lineage>
        <taxon>Bacteria</taxon>
        <taxon>Candidatus Eiseniibacteriota</taxon>
    </lineage>
</organism>
<dbReference type="Pfam" id="PF13932">
    <property type="entry name" value="SAM_GIDA_C"/>
    <property type="match status" value="1"/>
</dbReference>
<comment type="similarity">
    <text evidence="2 10">Belongs to the MnmG family.</text>
</comment>
<evidence type="ECO:0000256" key="9">
    <source>
        <dbReference type="ARBA" id="ARBA00031800"/>
    </source>
</evidence>
<dbReference type="FunFam" id="3.50.50.60:FF:000002">
    <property type="entry name" value="tRNA uridine 5-carboxymethylaminomethyl modification enzyme MnmG"/>
    <property type="match status" value="1"/>
</dbReference>
<dbReference type="InterPro" id="IPR002218">
    <property type="entry name" value="MnmG-rel"/>
</dbReference>
<dbReference type="PROSITE" id="PS01281">
    <property type="entry name" value="GIDA_2"/>
    <property type="match status" value="1"/>
</dbReference>
<dbReference type="InterPro" id="IPR026904">
    <property type="entry name" value="MnmG_C"/>
</dbReference>
<sequence>MIGHRVTPPAAAPRAQEGVTRPAAAPRARYPLLVVGAGHAGCEAACIAAKMGVEVGLVTMSLDSVAHMPCNPAIGGLAKGQLVREIDALGGIMGRMADRAGIQFKMLNRGRGPAVWSPRAQEDKARYRAIVREHLARTEGLTLVEGQVVDFQVERGRVRGVSLADGRFIGADAVIVTPGTFMNGLMHVGDVTYAGGRVGEGVARGISDCLAELGFRLVRLKTGTPPRVHRDSIDFTRMLPQRGDEPPRPFSHFTDGLEVDQVLCHLTLTTAATHDLIRENLHRSPLYTGKIRGIGPRYCPSIEDKVVRFSEKPAHQIFLEPEGRETHEYYINGLSTSLPEEVQREVLKTIPGLEQAEMLRPGYAVEYDFIPPTQIRASLETRSVAGLYLAGQINGTSGYEEAAAQGLVAGINAALALTSREPLILGREEAYVGVLIDDLVTKGTEEPYRMFTSSAEYRLLLRQDNAAERLAGRAREVGTLNTEELRRLEGVSTRRWAAVERMRSTRVGPRARPVESTPAVESTLGDAPTPGGAPIPGGGPTSRRAPSGGNRMAVTIPLAHAVRDGDVTLADLLGRDDLAEFGQEAIESAAIEIRYEGYIERQMREVERASRSERLEIPESLYTEPLRELSSEGREKICRLKPRTLAQASRIPGVSPADVSVLVVYAERERRRRGHAPAPA</sequence>
<evidence type="ECO:0000256" key="6">
    <source>
        <dbReference type="ARBA" id="ARBA00022827"/>
    </source>
</evidence>
<dbReference type="Gene3D" id="3.50.50.60">
    <property type="entry name" value="FAD/NAD(P)-binding domain"/>
    <property type="match status" value="2"/>
</dbReference>
<accession>A0A538TGI5</accession>
<evidence type="ECO:0000256" key="8">
    <source>
        <dbReference type="ARBA" id="ARBA00025948"/>
    </source>
</evidence>
<dbReference type="Gene3D" id="1.10.150.570">
    <property type="entry name" value="GidA associated domain, C-terminal subdomain"/>
    <property type="match status" value="1"/>
</dbReference>
<evidence type="ECO:0000256" key="4">
    <source>
        <dbReference type="ARBA" id="ARBA00022630"/>
    </source>
</evidence>
<evidence type="ECO:0000313" key="13">
    <source>
        <dbReference type="EMBL" id="TMQ62727.1"/>
    </source>
</evidence>
<keyword evidence="7 10" id="KW-0520">NAD</keyword>
<evidence type="ECO:0000256" key="7">
    <source>
        <dbReference type="ARBA" id="ARBA00023027"/>
    </source>
</evidence>
<dbReference type="InterPro" id="IPR049312">
    <property type="entry name" value="GIDA_C_N"/>
</dbReference>
<reference evidence="13 14" key="1">
    <citation type="journal article" date="2019" name="Nat. Microbiol.">
        <title>Mediterranean grassland soil C-N compound turnover is dependent on rainfall and depth, and is mediated by genomically divergent microorganisms.</title>
        <authorList>
            <person name="Diamond S."/>
            <person name="Andeer P.F."/>
            <person name="Li Z."/>
            <person name="Crits-Christoph A."/>
            <person name="Burstein D."/>
            <person name="Anantharaman K."/>
            <person name="Lane K.R."/>
            <person name="Thomas B.C."/>
            <person name="Pan C."/>
            <person name="Northen T.R."/>
            <person name="Banfield J.F."/>
        </authorList>
    </citation>
    <scope>NUCLEOTIDE SEQUENCE [LARGE SCALE GENOMIC DNA]</scope>
    <source>
        <strain evidence="13">WS_9</strain>
    </source>
</reference>
<comment type="cofactor">
    <cofactor evidence="1 10">
        <name>FAD</name>
        <dbReference type="ChEBI" id="CHEBI:57692"/>
    </cofactor>
</comment>